<proteinExistence type="predicted"/>
<protein>
    <submittedName>
        <fullName evidence="1">Uncharacterized protein</fullName>
    </submittedName>
</protein>
<keyword evidence="2" id="KW-1185">Reference proteome</keyword>
<accession>A0ACC2N854</accession>
<dbReference type="Proteomes" id="UP001239111">
    <property type="component" value="Chromosome 4"/>
</dbReference>
<name>A0ACC2N854_9HYME</name>
<comment type="caution">
    <text evidence="1">The sequence shown here is derived from an EMBL/GenBank/DDBJ whole genome shotgun (WGS) entry which is preliminary data.</text>
</comment>
<sequence>MASSCTVGNRIKQNTVMRDVCCKLMEKEHRDRETITIQNCLDTEKTNIAKCVASNGANVKRIVISNGQGRRVQLIGWGDDTFVLEKYDVKQVVLIERVKCRFVPSGSRYNAGNVPFELTINKNSNPNFMGEFEELEEISPVLTKATFTTIRNLKNPVYIEGYIKNNFAELKMKGKKNGVGSITDGIRKLEIHILNYSEHDFQKGSFIGVTGNFKPRDNAPPYLQIADIKAIELKDEKKKESLFFLLNGYKYVE</sequence>
<evidence type="ECO:0000313" key="1">
    <source>
        <dbReference type="EMBL" id="KAJ8666514.1"/>
    </source>
</evidence>
<dbReference type="EMBL" id="CM056744">
    <property type="protein sequence ID" value="KAJ8666514.1"/>
    <property type="molecule type" value="Genomic_DNA"/>
</dbReference>
<organism evidence="1 2">
    <name type="scientific">Eretmocerus hayati</name>
    <dbReference type="NCBI Taxonomy" id="131215"/>
    <lineage>
        <taxon>Eukaryota</taxon>
        <taxon>Metazoa</taxon>
        <taxon>Ecdysozoa</taxon>
        <taxon>Arthropoda</taxon>
        <taxon>Hexapoda</taxon>
        <taxon>Insecta</taxon>
        <taxon>Pterygota</taxon>
        <taxon>Neoptera</taxon>
        <taxon>Endopterygota</taxon>
        <taxon>Hymenoptera</taxon>
        <taxon>Apocrita</taxon>
        <taxon>Proctotrupomorpha</taxon>
        <taxon>Chalcidoidea</taxon>
        <taxon>Aphelinidae</taxon>
        <taxon>Aphelininae</taxon>
        <taxon>Eretmocerus</taxon>
    </lineage>
</organism>
<gene>
    <name evidence="1" type="ORF">QAD02_008176</name>
</gene>
<evidence type="ECO:0000313" key="2">
    <source>
        <dbReference type="Proteomes" id="UP001239111"/>
    </source>
</evidence>
<reference evidence="1" key="1">
    <citation type="submission" date="2023-04" db="EMBL/GenBank/DDBJ databases">
        <title>A chromosome-level genome assembly of the parasitoid wasp Eretmocerus hayati.</title>
        <authorList>
            <person name="Zhong Y."/>
            <person name="Liu S."/>
            <person name="Liu Y."/>
        </authorList>
    </citation>
    <scope>NUCLEOTIDE SEQUENCE</scope>
    <source>
        <strain evidence="1">ZJU_SS_LIU_2023</strain>
    </source>
</reference>